<proteinExistence type="predicted"/>
<evidence type="ECO:0000259" key="1">
    <source>
        <dbReference type="Pfam" id="PF21882"/>
    </source>
</evidence>
<dbReference type="EMBL" id="NJGV01000028">
    <property type="protein sequence ID" value="OWY32208.1"/>
    <property type="molecule type" value="Genomic_DNA"/>
</dbReference>
<organism evidence="2 3">
    <name type="scientific">Herbaspirillum aquaticum</name>
    <dbReference type="NCBI Taxonomy" id="568783"/>
    <lineage>
        <taxon>Bacteria</taxon>
        <taxon>Pseudomonadati</taxon>
        <taxon>Pseudomonadota</taxon>
        <taxon>Betaproteobacteria</taxon>
        <taxon>Burkholderiales</taxon>
        <taxon>Oxalobacteraceae</taxon>
        <taxon>Herbaspirillum</taxon>
    </lineage>
</organism>
<reference evidence="2 3" key="1">
    <citation type="journal article" date="2010" name="Int. J. Syst. Evol. Microbiol.">
        <title>Reclassification of Herbaspirillum putei as a later heterotypic synonym of Herbaspirillum huttiense, with the description of H. huttiense subsp. huttiense subsp. nov. and H. huttiense subsp. putei subsp. nov., comb. nov., and description of Herbaspirillum aquaticum sp. nov.</title>
        <authorList>
            <person name="Dobritsa A.P."/>
            <person name="Reddy M.C."/>
            <person name="Samadpour M."/>
        </authorList>
    </citation>
    <scope>NUCLEOTIDE SEQUENCE [LARGE SCALE GENOMIC DNA]</scope>
    <source>
        <strain evidence="2 3">IEH 4430</strain>
    </source>
</reference>
<dbReference type="Pfam" id="PF21882">
    <property type="entry name" value="Gp53-like_C"/>
    <property type="match status" value="1"/>
</dbReference>
<comment type="caution">
    <text evidence="2">The sequence shown here is derived from an EMBL/GenBank/DDBJ whole genome shotgun (WGS) entry which is preliminary data.</text>
</comment>
<evidence type="ECO:0000313" key="3">
    <source>
        <dbReference type="Proteomes" id="UP000214747"/>
    </source>
</evidence>
<keyword evidence="3" id="KW-1185">Reference proteome</keyword>
<dbReference type="Gene3D" id="2.60.40.3940">
    <property type="match status" value="1"/>
</dbReference>
<sequence length="370" mass="38215">MRRPITQIGQSIYEWLFTRPAQDNMVALGKLSAAVLGTTTQFNGLAVSPTAPASMQVSVAPGEIYMQTALEQTVYGTLAADTTHQIVKQGISLDATLITIAAPGVSGQSINYLIQATFQETDISVDPTNGTSPVVLQFYNDSNPSVPYNGPNNSGQTSNTFRQGSVVLSAKAGISATTGSQVTPSPDSGYVGIAVVTVANGQTSITSGNITAYSSAPAISERLGDKISQTTGDTRYVRSANVVTPTSDPTYADSSVNPPSTSWVRGAMSAIATAAGFAVNLGSNGYLKLPSWLGGVILQWGSTSSLAVNTNTTITLPLTFPNANLQTIVVGSSGAAAWVTVNGKTTSNFTVTNSNSSQNPSNAAFFAIGY</sequence>
<accession>A0A225SS91</accession>
<protein>
    <recommendedName>
        <fullName evidence="1">Putative tail fiber protein gp53-like C-terminal domain-containing protein</fullName>
    </recommendedName>
</protein>
<name>A0A225SS91_9BURK</name>
<feature type="domain" description="Putative tail fiber protein gp53-like C-terminal" evidence="1">
    <location>
        <begin position="294"/>
        <end position="370"/>
    </location>
</feature>
<evidence type="ECO:0000313" key="2">
    <source>
        <dbReference type="EMBL" id="OWY32208.1"/>
    </source>
</evidence>
<dbReference type="Proteomes" id="UP000214747">
    <property type="component" value="Unassembled WGS sequence"/>
</dbReference>
<gene>
    <name evidence="2" type="ORF">CEJ45_22135</name>
</gene>
<dbReference type="InterPro" id="IPR054075">
    <property type="entry name" value="Gp53-like_C"/>
</dbReference>
<dbReference type="AlphaFoldDB" id="A0A225SS91"/>
<dbReference type="RefSeq" id="WP_088757212.1">
    <property type="nucleotide sequence ID" value="NZ_NJGV01000028.1"/>
</dbReference>